<keyword evidence="8" id="KW-1185">Reference proteome</keyword>
<dbReference type="CDD" id="cd10017">
    <property type="entry name" value="B3_DNA"/>
    <property type="match status" value="1"/>
</dbReference>
<evidence type="ECO:0000313" key="8">
    <source>
        <dbReference type="Proteomes" id="UP000029121"/>
    </source>
</evidence>
<evidence type="ECO:0000313" key="7">
    <source>
        <dbReference type="EMBL" id="EOA22422.1"/>
    </source>
</evidence>
<evidence type="ECO:0000256" key="1">
    <source>
        <dbReference type="ARBA" id="ARBA00004123"/>
    </source>
</evidence>
<keyword evidence="2" id="KW-0805">Transcription regulation</keyword>
<reference evidence="8" key="1">
    <citation type="journal article" date="2013" name="Nat. Genet.">
        <title>The Capsella rubella genome and the genomic consequences of rapid mating system evolution.</title>
        <authorList>
            <person name="Slotte T."/>
            <person name="Hazzouri K.M."/>
            <person name="Agren J.A."/>
            <person name="Koenig D."/>
            <person name="Maumus F."/>
            <person name="Guo Y.L."/>
            <person name="Steige K."/>
            <person name="Platts A.E."/>
            <person name="Escobar J.S."/>
            <person name="Newman L.K."/>
            <person name="Wang W."/>
            <person name="Mandakova T."/>
            <person name="Vello E."/>
            <person name="Smith L.M."/>
            <person name="Henz S.R."/>
            <person name="Steffen J."/>
            <person name="Takuno S."/>
            <person name="Brandvain Y."/>
            <person name="Coop G."/>
            <person name="Andolfatto P."/>
            <person name="Hu T.T."/>
            <person name="Blanchette M."/>
            <person name="Clark R.M."/>
            <person name="Quesneville H."/>
            <person name="Nordborg M."/>
            <person name="Gaut B.S."/>
            <person name="Lysak M.A."/>
            <person name="Jenkins J."/>
            <person name="Grimwood J."/>
            <person name="Chapman J."/>
            <person name="Prochnik S."/>
            <person name="Shu S."/>
            <person name="Rokhsar D."/>
            <person name="Schmutz J."/>
            <person name="Weigel D."/>
            <person name="Wright S.I."/>
        </authorList>
    </citation>
    <scope>NUCLEOTIDE SEQUENCE [LARGE SCALE GENOMIC DNA]</scope>
    <source>
        <strain evidence="8">cv. Monte Gargano</strain>
    </source>
</reference>
<dbReference type="PANTHER" id="PTHR34269">
    <property type="entry name" value="TRANSCRIPTION FACTOR B3-DOMAIN FAMILY-RELATED"/>
    <property type="match status" value="1"/>
</dbReference>
<dbReference type="Proteomes" id="UP000029121">
    <property type="component" value="Unassembled WGS sequence"/>
</dbReference>
<proteinExistence type="predicted"/>
<feature type="domain" description="TF-B3" evidence="6">
    <location>
        <begin position="12"/>
        <end position="118"/>
    </location>
</feature>
<dbReference type="AlphaFoldDB" id="R0FJ39"/>
<dbReference type="PANTHER" id="PTHR34269:SF15">
    <property type="entry name" value="TF-B3 DOMAIN-CONTAINING PROTEIN"/>
    <property type="match status" value="1"/>
</dbReference>
<name>R0FJ39_9BRAS</name>
<keyword evidence="3" id="KW-0238">DNA-binding</keyword>
<dbReference type="InterPro" id="IPR015300">
    <property type="entry name" value="DNA-bd_pseudobarrel_sf"/>
</dbReference>
<accession>R0FJ39</accession>
<dbReference type="SMART" id="SM01019">
    <property type="entry name" value="B3"/>
    <property type="match status" value="1"/>
</dbReference>
<evidence type="ECO:0000259" key="6">
    <source>
        <dbReference type="SMART" id="SM01019"/>
    </source>
</evidence>
<dbReference type="EMBL" id="KB870810">
    <property type="protein sequence ID" value="EOA22422.1"/>
    <property type="molecule type" value="Genomic_DNA"/>
</dbReference>
<dbReference type="GO" id="GO:0005634">
    <property type="term" value="C:nucleus"/>
    <property type="evidence" value="ECO:0007669"/>
    <property type="project" value="UniProtKB-SubCell"/>
</dbReference>
<protein>
    <recommendedName>
        <fullName evidence="6">TF-B3 domain-containing protein</fullName>
    </recommendedName>
</protein>
<dbReference type="InterPro" id="IPR003340">
    <property type="entry name" value="B3_DNA-bd"/>
</dbReference>
<dbReference type="SUPFAM" id="SSF101936">
    <property type="entry name" value="DNA-binding pseudobarrel domain"/>
    <property type="match status" value="1"/>
</dbReference>
<evidence type="ECO:0000256" key="4">
    <source>
        <dbReference type="ARBA" id="ARBA00023163"/>
    </source>
</evidence>
<keyword evidence="5" id="KW-0539">Nucleus</keyword>
<evidence type="ECO:0000256" key="3">
    <source>
        <dbReference type="ARBA" id="ARBA00023125"/>
    </source>
</evidence>
<dbReference type="InterPro" id="IPR051442">
    <property type="entry name" value="B3_domain"/>
</dbReference>
<keyword evidence="4" id="KW-0804">Transcription</keyword>
<evidence type="ECO:0000256" key="2">
    <source>
        <dbReference type="ARBA" id="ARBA00023015"/>
    </source>
</evidence>
<dbReference type="GO" id="GO:0003677">
    <property type="term" value="F:DNA binding"/>
    <property type="evidence" value="ECO:0007669"/>
    <property type="project" value="UniProtKB-KW"/>
</dbReference>
<evidence type="ECO:0000256" key="5">
    <source>
        <dbReference type="ARBA" id="ARBA00023242"/>
    </source>
</evidence>
<sequence length="149" mass="17388">MENFEIDGDMIISKTLSKTDVDNHGRLVLPKNQMLLVIQKMKDITKKNLLKGIQLEVLDIIQNNSYSVTLKLAKNTSKDFVLGPGWNNLKKSLGLKKGDNIKLYWDYLRYKFIILNFEYRLIPKSDNVMEIGAYMSTHNFLLLFYFMLC</sequence>
<organism evidence="7 8">
    <name type="scientific">Capsella rubella</name>
    <dbReference type="NCBI Taxonomy" id="81985"/>
    <lineage>
        <taxon>Eukaryota</taxon>
        <taxon>Viridiplantae</taxon>
        <taxon>Streptophyta</taxon>
        <taxon>Embryophyta</taxon>
        <taxon>Tracheophyta</taxon>
        <taxon>Spermatophyta</taxon>
        <taxon>Magnoliopsida</taxon>
        <taxon>eudicotyledons</taxon>
        <taxon>Gunneridae</taxon>
        <taxon>Pentapetalae</taxon>
        <taxon>rosids</taxon>
        <taxon>malvids</taxon>
        <taxon>Brassicales</taxon>
        <taxon>Brassicaceae</taxon>
        <taxon>Camelineae</taxon>
        <taxon>Capsella</taxon>
    </lineage>
</organism>
<comment type="subcellular location">
    <subcellularLocation>
        <location evidence="1">Nucleus</location>
    </subcellularLocation>
</comment>
<gene>
    <name evidence="7" type="ORF">CARUB_v10003066mg</name>
</gene>
<dbReference type="Gene3D" id="2.40.330.10">
    <property type="entry name" value="DNA-binding pseudobarrel domain"/>
    <property type="match status" value="1"/>
</dbReference>